<keyword evidence="3" id="KW-0963">Cytoplasm</keyword>
<proteinExistence type="inferred from homology"/>
<keyword evidence="7 10" id="KW-0175">Coiled coil</keyword>
<comment type="caution">
    <text evidence="12">The sequence shown here is derived from an EMBL/GenBank/DDBJ whole genome shotgun (WGS) entry which is preliminary data.</text>
</comment>
<name>A0A1Y1YUS1_9FUNG</name>
<evidence type="ECO:0000256" key="3">
    <source>
        <dbReference type="ARBA" id="ARBA00022490"/>
    </source>
</evidence>
<dbReference type="InterPro" id="IPR032733">
    <property type="entry name" value="HAUS3_N"/>
</dbReference>
<dbReference type="Proteomes" id="UP000193498">
    <property type="component" value="Unassembled WGS sequence"/>
</dbReference>
<dbReference type="GO" id="GO:0005874">
    <property type="term" value="C:microtubule"/>
    <property type="evidence" value="ECO:0007669"/>
    <property type="project" value="UniProtKB-KW"/>
</dbReference>
<evidence type="ECO:0000256" key="8">
    <source>
        <dbReference type="ARBA" id="ARBA00023212"/>
    </source>
</evidence>
<organism evidence="12 13">
    <name type="scientific">Basidiobolus meristosporus CBS 931.73</name>
    <dbReference type="NCBI Taxonomy" id="1314790"/>
    <lineage>
        <taxon>Eukaryota</taxon>
        <taxon>Fungi</taxon>
        <taxon>Fungi incertae sedis</taxon>
        <taxon>Zoopagomycota</taxon>
        <taxon>Entomophthoromycotina</taxon>
        <taxon>Basidiobolomycetes</taxon>
        <taxon>Basidiobolales</taxon>
        <taxon>Basidiobolaceae</taxon>
        <taxon>Basidiobolus</taxon>
    </lineage>
</organism>
<sequence>MATTVGEFIEFLEQAGYPDAAGIDSKQIEWAFEANETASFMEWLHKNIDIETNVLLPEELEEYQRLEQTGKIPRFTEEYTPEEVELPTRAIMKEISSDCRKAVNRQQDYSNQLEKRSTLLSSNLEELESRLDSLLQAESEIDKQLEHQEGLLKNESSKMNHTLSDIEKSVNSLISDISHDRGDEPHTSLSQELGSARKMTKQCKSFDSEFIKLVGQLFNKAEGVSYYGQNLEEVLDIVDSLTEEFIQGDKLQIEDVLTEAERLVSMYPSLDKRFLECRVEYEKGQETLRTLEEENLRLDVYGNDMLMLKHEIENFKDATIEIESSLYDDQAEISDLYDELAASKVKYPLLNTHYQSISTRQKFIEPKLEKMVELLVDQNSREQLMSMVSEFEMDQFMLRYNTLVALSDELDTKLEEVQARQHARTEKDSKTVARTDIMDSRDSYLHLLNRMVENQKVVDGDDNATTALFTSYDSLKTKLEEFAAQISALKSELAHCKEDVDHTVANSERAETLLRQTVYRDSCTEQILLDSKEVFEQQSEFKKKIAELKVHYKKCKEATHMDDMLFNQKGIFEWFFLKPHKLEKYIELLRKQKNESQD</sequence>
<dbReference type="GO" id="GO:0070652">
    <property type="term" value="C:HAUS complex"/>
    <property type="evidence" value="ECO:0007669"/>
    <property type="project" value="InterPro"/>
</dbReference>
<gene>
    <name evidence="12" type="ORF">K493DRAFT_312492</name>
</gene>
<evidence type="ECO:0000256" key="7">
    <source>
        <dbReference type="ARBA" id="ARBA00023054"/>
    </source>
</evidence>
<evidence type="ECO:0000256" key="9">
    <source>
        <dbReference type="ARBA" id="ARBA00023306"/>
    </source>
</evidence>
<evidence type="ECO:0000256" key="6">
    <source>
        <dbReference type="ARBA" id="ARBA00022776"/>
    </source>
</evidence>
<evidence type="ECO:0000313" key="12">
    <source>
        <dbReference type="EMBL" id="ORY01315.1"/>
    </source>
</evidence>
<evidence type="ECO:0000259" key="11">
    <source>
        <dbReference type="Pfam" id="PF14932"/>
    </source>
</evidence>
<comment type="subcellular location">
    <subcellularLocation>
        <location evidence="1">Cytoplasm</location>
        <location evidence="1">Cytoskeleton</location>
        <location evidence="1">Spindle</location>
    </subcellularLocation>
</comment>
<evidence type="ECO:0000256" key="4">
    <source>
        <dbReference type="ARBA" id="ARBA00022618"/>
    </source>
</evidence>
<keyword evidence="8" id="KW-0206">Cytoskeleton</keyword>
<protein>
    <recommendedName>
        <fullName evidence="11">HAUS augmin-like complex subunit 3 N-terminal domain-containing protein</fullName>
    </recommendedName>
</protein>
<evidence type="ECO:0000256" key="10">
    <source>
        <dbReference type="SAM" id="Coils"/>
    </source>
</evidence>
<feature type="coiled-coil region" evidence="10">
    <location>
        <begin position="472"/>
        <end position="499"/>
    </location>
</feature>
<keyword evidence="6" id="KW-0498">Mitosis</keyword>
<dbReference type="Pfam" id="PF14932">
    <property type="entry name" value="HAUS-augmin3"/>
    <property type="match status" value="1"/>
</dbReference>
<evidence type="ECO:0000313" key="13">
    <source>
        <dbReference type="Proteomes" id="UP000193498"/>
    </source>
</evidence>
<feature type="domain" description="HAUS augmin-like complex subunit 3 N-terminal" evidence="11">
    <location>
        <begin position="30"/>
        <end position="269"/>
    </location>
</feature>
<dbReference type="OrthoDB" id="2159690at2759"/>
<dbReference type="InParanoid" id="A0A1Y1YUS1"/>
<dbReference type="GO" id="GO:0031023">
    <property type="term" value="P:microtubule organizing center organization"/>
    <property type="evidence" value="ECO:0007669"/>
    <property type="project" value="TreeGrafter"/>
</dbReference>
<dbReference type="PANTHER" id="PTHR19378:SF0">
    <property type="entry name" value="HAUS AUGMIN-LIKE COMPLEX SUBUNIT 3"/>
    <property type="match status" value="1"/>
</dbReference>
<evidence type="ECO:0000256" key="2">
    <source>
        <dbReference type="ARBA" id="ARBA00009645"/>
    </source>
</evidence>
<dbReference type="PANTHER" id="PTHR19378">
    <property type="entry name" value="GOLGIN- RELATED"/>
    <property type="match status" value="1"/>
</dbReference>
<reference evidence="12 13" key="1">
    <citation type="submission" date="2016-07" db="EMBL/GenBank/DDBJ databases">
        <title>Pervasive Adenine N6-methylation of Active Genes in Fungi.</title>
        <authorList>
            <consortium name="DOE Joint Genome Institute"/>
            <person name="Mondo S.J."/>
            <person name="Dannebaum R.O."/>
            <person name="Kuo R.C."/>
            <person name="Labutti K."/>
            <person name="Haridas S."/>
            <person name="Kuo A."/>
            <person name="Salamov A."/>
            <person name="Ahrendt S.R."/>
            <person name="Lipzen A."/>
            <person name="Sullivan W."/>
            <person name="Andreopoulos W.B."/>
            <person name="Clum A."/>
            <person name="Lindquist E."/>
            <person name="Daum C."/>
            <person name="Ramamoorthy G.K."/>
            <person name="Gryganskyi A."/>
            <person name="Culley D."/>
            <person name="Magnuson J.K."/>
            <person name="James T.Y."/>
            <person name="O'Malley M.A."/>
            <person name="Stajich J.E."/>
            <person name="Spatafora J.W."/>
            <person name="Visel A."/>
            <person name="Grigoriev I.V."/>
        </authorList>
    </citation>
    <scope>NUCLEOTIDE SEQUENCE [LARGE SCALE GENOMIC DNA]</scope>
    <source>
        <strain evidence="12 13">CBS 931.73</strain>
    </source>
</reference>
<dbReference type="GO" id="GO:0051301">
    <property type="term" value="P:cell division"/>
    <property type="evidence" value="ECO:0007669"/>
    <property type="project" value="UniProtKB-KW"/>
</dbReference>
<keyword evidence="13" id="KW-1185">Reference proteome</keyword>
<accession>A0A1Y1YUS1</accession>
<dbReference type="EMBL" id="MCFE01000071">
    <property type="protein sequence ID" value="ORY01315.1"/>
    <property type="molecule type" value="Genomic_DNA"/>
</dbReference>
<dbReference type="STRING" id="1314790.A0A1Y1YUS1"/>
<dbReference type="GO" id="GO:0072686">
    <property type="term" value="C:mitotic spindle"/>
    <property type="evidence" value="ECO:0007669"/>
    <property type="project" value="TreeGrafter"/>
</dbReference>
<dbReference type="GO" id="GO:0005815">
    <property type="term" value="C:microtubule organizing center"/>
    <property type="evidence" value="ECO:0007669"/>
    <property type="project" value="TreeGrafter"/>
</dbReference>
<dbReference type="GO" id="GO:0051225">
    <property type="term" value="P:spindle assembly"/>
    <property type="evidence" value="ECO:0007669"/>
    <property type="project" value="InterPro"/>
</dbReference>
<dbReference type="AlphaFoldDB" id="A0A1Y1YUS1"/>
<dbReference type="InterPro" id="IPR026206">
    <property type="entry name" value="HAUS3"/>
</dbReference>
<keyword evidence="9" id="KW-0131">Cell cycle</keyword>
<evidence type="ECO:0000256" key="1">
    <source>
        <dbReference type="ARBA" id="ARBA00004186"/>
    </source>
</evidence>
<feature type="coiled-coil region" evidence="10">
    <location>
        <begin position="110"/>
        <end position="144"/>
    </location>
</feature>
<keyword evidence="4" id="KW-0132">Cell division</keyword>
<comment type="similarity">
    <text evidence="2">Belongs to the HAUS3 family.</text>
</comment>
<keyword evidence="5" id="KW-0493">Microtubule</keyword>
<evidence type="ECO:0000256" key="5">
    <source>
        <dbReference type="ARBA" id="ARBA00022701"/>
    </source>
</evidence>